<proteinExistence type="predicted"/>
<dbReference type="Proteomes" id="UP000245946">
    <property type="component" value="Unassembled WGS sequence"/>
</dbReference>
<feature type="domain" description="Dienelactone hydrolase" evidence="1">
    <location>
        <begin position="31"/>
        <end position="273"/>
    </location>
</feature>
<evidence type="ECO:0000259" key="1">
    <source>
        <dbReference type="Pfam" id="PF01738"/>
    </source>
</evidence>
<dbReference type="STRING" id="58919.A0A316ZA05"/>
<dbReference type="OrthoDB" id="17560at2759"/>
<protein>
    <submittedName>
        <fullName evidence="2">Alpha/beta-hydrolase</fullName>
    </submittedName>
</protein>
<dbReference type="Gene3D" id="3.40.50.1820">
    <property type="entry name" value="alpha/beta hydrolase"/>
    <property type="match status" value="1"/>
</dbReference>
<dbReference type="InterPro" id="IPR029058">
    <property type="entry name" value="AB_hydrolase_fold"/>
</dbReference>
<dbReference type="InterPro" id="IPR002925">
    <property type="entry name" value="Dienelactn_hydro"/>
</dbReference>
<evidence type="ECO:0000313" key="3">
    <source>
        <dbReference type="Proteomes" id="UP000245946"/>
    </source>
</evidence>
<accession>A0A316ZA05</accession>
<dbReference type="EMBL" id="KZ819293">
    <property type="protein sequence ID" value="PWN97838.1"/>
    <property type="molecule type" value="Genomic_DNA"/>
</dbReference>
<sequence length="302" mass="32070">MPDSKPFCINCVSGDVLPGEPRGSLARIGPFDTYVAQPAERAPNSEGVAIVYFVDAFGLQLKNNKILPDMIADGTGLPVYVPDLFHGDGVAADAFKSAPQTAREAAAQSFLQKASASLKMATVAPWFIKHRPGTVVQPITEFLEELRSGKGLKKLGAVGYCYGGKPALAFNTKGMIEVTVACHPSFVDAKTDVAPLKGPTLFNCAEDDFIFGAALREACKKTLADRTDAPVHEFILYDNTVHGFAARPKLSEPTVKEAFEKSTDRTIQWFKTHLLAGSGATGTAVPAAEAQPSAEAPATLSV</sequence>
<gene>
    <name evidence="2" type="ORF">FA09DRAFT_329995</name>
</gene>
<keyword evidence="3" id="KW-1185">Reference proteome</keyword>
<dbReference type="Pfam" id="PF01738">
    <property type="entry name" value="DLH"/>
    <property type="match status" value="1"/>
</dbReference>
<dbReference type="GO" id="GO:0016787">
    <property type="term" value="F:hydrolase activity"/>
    <property type="evidence" value="ECO:0007669"/>
    <property type="project" value="UniProtKB-KW"/>
</dbReference>
<reference evidence="2 3" key="1">
    <citation type="journal article" date="2018" name="Mol. Biol. Evol.">
        <title>Broad Genomic Sampling Reveals a Smut Pathogenic Ancestry of the Fungal Clade Ustilaginomycotina.</title>
        <authorList>
            <person name="Kijpornyongpan T."/>
            <person name="Mondo S.J."/>
            <person name="Barry K."/>
            <person name="Sandor L."/>
            <person name="Lee J."/>
            <person name="Lipzen A."/>
            <person name="Pangilinan J."/>
            <person name="LaButti K."/>
            <person name="Hainaut M."/>
            <person name="Henrissat B."/>
            <person name="Grigoriev I.V."/>
            <person name="Spatafora J.W."/>
            <person name="Aime M.C."/>
        </authorList>
    </citation>
    <scope>NUCLEOTIDE SEQUENCE [LARGE SCALE GENOMIC DNA]</scope>
    <source>
        <strain evidence="2 3">MCA 4186</strain>
    </source>
</reference>
<dbReference type="PANTHER" id="PTHR17630">
    <property type="entry name" value="DIENELACTONE HYDROLASE"/>
    <property type="match status" value="1"/>
</dbReference>
<evidence type="ECO:0000313" key="2">
    <source>
        <dbReference type="EMBL" id="PWN97838.1"/>
    </source>
</evidence>
<name>A0A316ZA05_9BASI</name>
<dbReference type="GeneID" id="37269969"/>
<dbReference type="PANTHER" id="PTHR17630:SF44">
    <property type="entry name" value="PROTEIN AIM2"/>
    <property type="match status" value="1"/>
</dbReference>
<dbReference type="SUPFAM" id="SSF53474">
    <property type="entry name" value="alpha/beta-Hydrolases"/>
    <property type="match status" value="1"/>
</dbReference>
<dbReference type="RefSeq" id="XP_025598117.1">
    <property type="nucleotide sequence ID" value="XM_025742425.1"/>
</dbReference>
<organism evidence="2 3">
    <name type="scientific">Tilletiopsis washingtonensis</name>
    <dbReference type="NCBI Taxonomy" id="58919"/>
    <lineage>
        <taxon>Eukaryota</taxon>
        <taxon>Fungi</taxon>
        <taxon>Dikarya</taxon>
        <taxon>Basidiomycota</taxon>
        <taxon>Ustilaginomycotina</taxon>
        <taxon>Exobasidiomycetes</taxon>
        <taxon>Entylomatales</taxon>
        <taxon>Entylomatales incertae sedis</taxon>
        <taxon>Tilletiopsis</taxon>
    </lineage>
</organism>
<keyword evidence="2" id="KW-0378">Hydrolase</keyword>
<dbReference type="AlphaFoldDB" id="A0A316ZA05"/>